<comment type="caution">
    <text evidence="2">The sequence shown here is derived from an EMBL/GenBank/DDBJ whole genome shotgun (WGS) entry which is preliminary data.</text>
</comment>
<dbReference type="RefSeq" id="WP_306833517.1">
    <property type="nucleotide sequence ID" value="NZ_JAUSRA010000001.1"/>
</dbReference>
<gene>
    <name evidence="2" type="ORF">J2S43_005234</name>
</gene>
<protein>
    <submittedName>
        <fullName evidence="2">Uncharacterized protein</fullName>
    </submittedName>
</protein>
<evidence type="ECO:0000256" key="1">
    <source>
        <dbReference type="SAM" id="MobiDB-lite"/>
    </source>
</evidence>
<sequence>MTPFSGDEYEPWTPSASPADDDAPPPMPRRSFTPRRPWASRTWYRPAPGTPCYCGCRPRP</sequence>
<dbReference type="EMBL" id="JAUSRA010000001">
    <property type="protein sequence ID" value="MDP9796722.1"/>
    <property type="molecule type" value="Genomic_DNA"/>
</dbReference>
<evidence type="ECO:0000313" key="3">
    <source>
        <dbReference type="Proteomes" id="UP001240984"/>
    </source>
</evidence>
<feature type="region of interest" description="Disordered" evidence="1">
    <location>
        <begin position="1"/>
        <end position="35"/>
    </location>
</feature>
<evidence type="ECO:0000313" key="2">
    <source>
        <dbReference type="EMBL" id="MDP9796722.1"/>
    </source>
</evidence>
<accession>A0ABT9MZ49</accession>
<dbReference type="Proteomes" id="UP001240984">
    <property type="component" value="Unassembled WGS sequence"/>
</dbReference>
<keyword evidence="3" id="KW-1185">Reference proteome</keyword>
<name>A0ABT9MZ49_9ACTN</name>
<proteinExistence type="predicted"/>
<reference evidence="2 3" key="1">
    <citation type="submission" date="2023-07" db="EMBL/GenBank/DDBJ databases">
        <title>Sequencing the genomes of 1000 actinobacteria strains.</title>
        <authorList>
            <person name="Klenk H.-P."/>
        </authorList>
    </citation>
    <scope>NUCLEOTIDE SEQUENCE [LARGE SCALE GENOMIC DNA]</scope>
    <source>
        <strain evidence="2 3">DSM 44710</strain>
    </source>
</reference>
<organism evidence="2 3">
    <name type="scientific">Catenuloplanes nepalensis</name>
    <dbReference type="NCBI Taxonomy" id="587533"/>
    <lineage>
        <taxon>Bacteria</taxon>
        <taxon>Bacillati</taxon>
        <taxon>Actinomycetota</taxon>
        <taxon>Actinomycetes</taxon>
        <taxon>Micromonosporales</taxon>
        <taxon>Micromonosporaceae</taxon>
        <taxon>Catenuloplanes</taxon>
    </lineage>
</organism>